<evidence type="ECO:0000256" key="3">
    <source>
        <dbReference type="ARBA" id="ARBA00022723"/>
    </source>
</evidence>
<keyword evidence="2" id="KW-0963">Cytoplasm</keyword>
<keyword evidence="11" id="KW-1185">Reference proteome</keyword>
<feature type="domain" description="Nanos-type" evidence="9">
    <location>
        <begin position="5"/>
        <end position="59"/>
    </location>
</feature>
<evidence type="ECO:0000256" key="1">
    <source>
        <dbReference type="ARBA" id="ARBA00004496"/>
    </source>
</evidence>
<dbReference type="GO" id="GO:0005737">
    <property type="term" value="C:cytoplasm"/>
    <property type="evidence" value="ECO:0007669"/>
    <property type="project" value="UniProtKB-SubCell"/>
</dbReference>
<evidence type="ECO:0000256" key="7">
    <source>
        <dbReference type="ARBA" id="ARBA00022884"/>
    </source>
</evidence>
<evidence type="ECO:0000313" key="10">
    <source>
        <dbReference type="EMBL" id="CAL1540334.1"/>
    </source>
</evidence>
<keyword evidence="5" id="KW-0862">Zinc</keyword>
<sequence>MPSRFCSFCKNNGETVEFYTTHTLKDKIGRIVCPTLGRYVCPLCHATGPNAHTLSYCPL</sequence>
<feature type="non-terminal residue" evidence="10">
    <location>
        <position position="59"/>
    </location>
</feature>
<comment type="subcellular location">
    <subcellularLocation>
        <location evidence="1">Cytoplasm</location>
    </subcellularLocation>
</comment>
<keyword evidence="6 8" id="KW-0810">Translation regulation</keyword>
<dbReference type="Proteomes" id="UP001497497">
    <property type="component" value="Unassembled WGS sequence"/>
</dbReference>
<evidence type="ECO:0000256" key="8">
    <source>
        <dbReference type="PROSITE-ProRule" id="PRU00855"/>
    </source>
</evidence>
<keyword evidence="7 8" id="KW-0694">RNA-binding</keyword>
<evidence type="ECO:0000256" key="6">
    <source>
        <dbReference type="ARBA" id="ARBA00022845"/>
    </source>
</evidence>
<name>A0AAV2I343_LYMST</name>
<proteinExistence type="inferred from homology"/>
<dbReference type="AlphaFoldDB" id="A0AAV2I343"/>
<comment type="caution">
    <text evidence="10">The sequence shown here is derived from an EMBL/GenBank/DDBJ whole genome shotgun (WGS) entry which is preliminary data.</text>
</comment>
<organism evidence="10 11">
    <name type="scientific">Lymnaea stagnalis</name>
    <name type="common">Great pond snail</name>
    <name type="synonym">Helix stagnalis</name>
    <dbReference type="NCBI Taxonomy" id="6523"/>
    <lineage>
        <taxon>Eukaryota</taxon>
        <taxon>Metazoa</taxon>
        <taxon>Spiralia</taxon>
        <taxon>Lophotrochozoa</taxon>
        <taxon>Mollusca</taxon>
        <taxon>Gastropoda</taxon>
        <taxon>Heterobranchia</taxon>
        <taxon>Euthyneura</taxon>
        <taxon>Panpulmonata</taxon>
        <taxon>Hygrophila</taxon>
        <taxon>Lymnaeoidea</taxon>
        <taxon>Lymnaeidae</taxon>
        <taxon>Lymnaea</taxon>
    </lineage>
</organism>
<comment type="similarity">
    <text evidence="8">Belongs to the nanos family.</text>
</comment>
<dbReference type="PROSITE" id="PS51522">
    <property type="entry name" value="ZF_NANOS"/>
    <property type="match status" value="1"/>
</dbReference>
<dbReference type="InterPro" id="IPR008705">
    <property type="entry name" value="Nanos/Xcar2"/>
</dbReference>
<dbReference type="InterPro" id="IPR038129">
    <property type="entry name" value="Nanos_sf"/>
</dbReference>
<gene>
    <name evidence="10" type="ORF">GSLYS_00013983001</name>
</gene>
<accession>A0AAV2I343</accession>
<evidence type="ECO:0000256" key="5">
    <source>
        <dbReference type="ARBA" id="ARBA00022833"/>
    </source>
</evidence>
<evidence type="ECO:0000259" key="9">
    <source>
        <dbReference type="PROSITE" id="PS51522"/>
    </source>
</evidence>
<evidence type="ECO:0000256" key="4">
    <source>
        <dbReference type="ARBA" id="ARBA00022771"/>
    </source>
</evidence>
<dbReference type="PANTHER" id="PTHR12887">
    <property type="entry name" value="NANOS PROTEIN"/>
    <property type="match status" value="1"/>
</dbReference>
<dbReference type="GO" id="GO:0008270">
    <property type="term" value="F:zinc ion binding"/>
    <property type="evidence" value="ECO:0007669"/>
    <property type="project" value="UniProtKB-KW"/>
</dbReference>
<keyword evidence="3" id="KW-0479">Metal-binding</keyword>
<keyword evidence="4 8" id="KW-0863">Zinc-finger</keyword>
<evidence type="ECO:0000256" key="2">
    <source>
        <dbReference type="ARBA" id="ARBA00022490"/>
    </source>
</evidence>
<reference evidence="10 11" key="1">
    <citation type="submission" date="2024-04" db="EMBL/GenBank/DDBJ databases">
        <authorList>
            <consortium name="Genoscope - CEA"/>
            <person name="William W."/>
        </authorList>
    </citation>
    <scope>NUCLEOTIDE SEQUENCE [LARGE SCALE GENOMIC DNA]</scope>
</reference>
<dbReference type="InterPro" id="IPR024161">
    <property type="entry name" value="Znf_nanos-typ"/>
</dbReference>
<evidence type="ECO:0000313" key="11">
    <source>
        <dbReference type="Proteomes" id="UP001497497"/>
    </source>
</evidence>
<dbReference type="Pfam" id="PF05741">
    <property type="entry name" value="zf-nanos"/>
    <property type="match status" value="1"/>
</dbReference>
<dbReference type="Gene3D" id="4.10.60.30">
    <property type="entry name" value="Nanos, RNA-binding domain"/>
    <property type="match status" value="1"/>
</dbReference>
<dbReference type="GO" id="GO:0003723">
    <property type="term" value="F:RNA binding"/>
    <property type="evidence" value="ECO:0007669"/>
    <property type="project" value="UniProtKB-UniRule"/>
</dbReference>
<dbReference type="GO" id="GO:0006417">
    <property type="term" value="P:regulation of translation"/>
    <property type="evidence" value="ECO:0007669"/>
    <property type="project" value="UniProtKB-UniRule"/>
</dbReference>
<dbReference type="EMBL" id="CAXITT010000377">
    <property type="protein sequence ID" value="CAL1540334.1"/>
    <property type="molecule type" value="Genomic_DNA"/>
</dbReference>
<protein>
    <recommendedName>
        <fullName evidence="9">Nanos-type domain-containing protein</fullName>
    </recommendedName>
</protein>